<dbReference type="GO" id="GO:0006785">
    <property type="term" value="P:heme B biosynthetic process"/>
    <property type="evidence" value="ECO:0007669"/>
    <property type="project" value="UniProtKB-UniRule"/>
</dbReference>
<dbReference type="Proteomes" id="UP000272560">
    <property type="component" value="Unassembled WGS sequence"/>
</dbReference>
<sequence>MTELTGSNPAHAPQHTGEGDDAAGELFYTLWTVFKRGTATAGSGARTLEEVIASFESDGVVLRGFYDVSALRADADVMVWLHGPRPENLQAAIRRLRRTAIFAETTMVWSAMGVHRDAEFSKSHSPAFSRGVAPAEWVCVYPFVRSYEWYILPTDERRGMLMDHGLKGRKYPQVISNTVSSFALNDYEWILALEAPELVDLVDLMRYLRETEARRHVREEVPFYTGRRINHDEIAEVLQ</sequence>
<comment type="caution">
    <text evidence="10">The sequence shown here is derived from an EMBL/GenBank/DDBJ whole genome shotgun (WGS) entry which is preliminary data.</text>
</comment>
<evidence type="ECO:0000256" key="9">
    <source>
        <dbReference type="HAMAP-Rule" id="MF_02244"/>
    </source>
</evidence>
<gene>
    <name evidence="9" type="primary">chdC</name>
    <name evidence="10" type="ORF">D6T63_12465</name>
</gene>
<comment type="catalytic activity">
    <reaction evidence="9">
        <text>Fe-coproporphyrin III + H2O2 + H(+) = harderoheme III + CO2 + 2 H2O</text>
        <dbReference type="Rhea" id="RHEA:57940"/>
        <dbReference type="ChEBI" id="CHEBI:15377"/>
        <dbReference type="ChEBI" id="CHEBI:15378"/>
        <dbReference type="ChEBI" id="CHEBI:16240"/>
        <dbReference type="ChEBI" id="CHEBI:16526"/>
        <dbReference type="ChEBI" id="CHEBI:68438"/>
        <dbReference type="ChEBI" id="CHEBI:142463"/>
    </reaction>
</comment>
<evidence type="ECO:0000256" key="2">
    <source>
        <dbReference type="ARBA" id="ARBA00022617"/>
    </source>
</evidence>
<keyword evidence="4 9" id="KW-0408">Iron</keyword>
<dbReference type="OrthoDB" id="9773646at2"/>
<evidence type="ECO:0000256" key="4">
    <source>
        <dbReference type="ARBA" id="ARBA00023004"/>
    </source>
</evidence>
<dbReference type="AlphaFoldDB" id="A0A3A5LZW8"/>
<keyword evidence="9" id="KW-0350">Heme biosynthesis</keyword>
<comment type="pathway">
    <text evidence="9">Porphyrin-containing compound metabolism; protoheme biosynthesis.</text>
</comment>
<keyword evidence="11" id="KW-1185">Reference proteome</keyword>
<dbReference type="EMBL" id="QZVT01000006">
    <property type="protein sequence ID" value="RJT78330.1"/>
    <property type="molecule type" value="Genomic_DNA"/>
</dbReference>
<organism evidence="10 11">
    <name type="scientific">Arthrobacter cheniae</name>
    <dbReference type="NCBI Taxonomy" id="1258888"/>
    <lineage>
        <taxon>Bacteria</taxon>
        <taxon>Bacillati</taxon>
        <taxon>Actinomycetota</taxon>
        <taxon>Actinomycetes</taxon>
        <taxon>Micrococcales</taxon>
        <taxon>Micrococcaceae</taxon>
        <taxon>Arthrobacter</taxon>
    </lineage>
</organism>
<keyword evidence="2 9" id="KW-0349">Heme</keyword>
<name>A0A3A5LZW8_9MICC</name>
<evidence type="ECO:0000256" key="6">
    <source>
        <dbReference type="ARBA" id="ARBA00030236"/>
    </source>
</evidence>
<evidence type="ECO:0000256" key="1">
    <source>
        <dbReference type="ARBA" id="ARBA00014413"/>
    </source>
</evidence>
<evidence type="ECO:0000256" key="5">
    <source>
        <dbReference type="ARBA" id="ARBA00029882"/>
    </source>
</evidence>
<comment type="catalytic activity">
    <reaction evidence="9">
        <text>harderoheme III + H2O2 + H(+) = heme b + CO2 + 2 H2O</text>
        <dbReference type="Rhea" id="RHEA:57944"/>
        <dbReference type="ChEBI" id="CHEBI:15377"/>
        <dbReference type="ChEBI" id="CHEBI:15378"/>
        <dbReference type="ChEBI" id="CHEBI:16240"/>
        <dbReference type="ChEBI" id="CHEBI:16526"/>
        <dbReference type="ChEBI" id="CHEBI:60344"/>
        <dbReference type="ChEBI" id="CHEBI:142463"/>
    </reaction>
</comment>
<dbReference type="RefSeq" id="WP_120149375.1">
    <property type="nucleotide sequence ID" value="NZ_QZVT01000006.1"/>
</dbReference>
<dbReference type="GO" id="GO:0016634">
    <property type="term" value="F:oxidoreductase activity, acting on the CH-CH group of donors, oxygen as acceptor"/>
    <property type="evidence" value="ECO:0007669"/>
    <property type="project" value="UniProtKB-UniRule"/>
</dbReference>
<evidence type="ECO:0000256" key="3">
    <source>
        <dbReference type="ARBA" id="ARBA00022723"/>
    </source>
</evidence>
<dbReference type="EC" id="1.3.98.5" evidence="8 9"/>
<dbReference type="GO" id="GO:0046872">
    <property type="term" value="F:metal ion binding"/>
    <property type="evidence" value="ECO:0007669"/>
    <property type="project" value="UniProtKB-KW"/>
</dbReference>
<comment type="catalytic activity">
    <reaction evidence="7">
        <text>Fe-coproporphyrin III + 2 H2O2 + 2 H(+) = heme b + 2 CO2 + 4 H2O</text>
        <dbReference type="Rhea" id="RHEA:56516"/>
        <dbReference type="ChEBI" id="CHEBI:15377"/>
        <dbReference type="ChEBI" id="CHEBI:15378"/>
        <dbReference type="ChEBI" id="CHEBI:16240"/>
        <dbReference type="ChEBI" id="CHEBI:16526"/>
        <dbReference type="ChEBI" id="CHEBI:60344"/>
        <dbReference type="ChEBI" id="CHEBI:68438"/>
        <dbReference type="EC" id="1.3.98.5"/>
    </reaction>
    <physiologicalReaction direction="left-to-right" evidence="7">
        <dbReference type="Rhea" id="RHEA:56517"/>
    </physiologicalReaction>
</comment>
<comment type="cofactor">
    <cofactor evidence="9">
        <name>Fe-coproporphyrin III</name>
        <dbReference type="ChEBI" id="CHEBI:68438"/>
    </cofactor>
    <text evidence="9">Fe-coproporphyrin III acts as both substrate and redox cofactor.</text>
</comment>
<feature type="active site" evidence="9">
    <location>
        <position position="141"/>
    </location>
</feature>
<comment type="similarity">
    <text evidence="9">Belongs to the ChdC family. Type 2 subfamily.</text>
</comment>
<dbReference type="Pfam" id="PF06778">
    <property type="entry name" value="Chlor_dismutase"/>
    <property type="match status" value="1"/>
</dbReference>
<dbReference type="InterPro" id="IPR010644">
    <property type="entry name" value="ChdC/CLD"/>
</dbReference>
<evidence type="ECO:0000256" key="8">
    <source>
        <dbReference type="ARBA" id="ARBA00050019"/>
    </source>
</evidence>
<dbReference type="PANTHER" id="PTHR36843">
    <property type="entry name" value="HEME-DEPENDENT PEROXIDASE YWFI-RELATED"/>
    <property type="match status" value="1"/>
</dbReference>
<evidence type="ECO:0000256" key="7">
    <source>
        <dbReference type="ARBA" id="ARBA00049896"/>
    </source>
</evidence>
<protein>
    <recommendedName>
        <fullName evidence="1 9">Coproheme decarboxylase</fullName>
        <ecNumber evidence="8 9">1.3.98.5</ecNumber>
    </recommendedName>
    <alternativeName>
        <fullName evidence="5 9">Coproheme III oxidative decarboxylase</fullName>
    </alternativeName>
    <alternativeName>
        <fullName evidence="6 9">Hydrogen peroxide-dependent heme synthase</fullName>
    </alternativeName>
</protein>
<keyword evidence="3 9" id="KW-0479">Metal-binding</keyword>
<comment type="function">
    <text evidence="9">Involved in coproporphyrin-dependent heme b biosynthesis. Catalyzes the decarboxylation of Fe-coproporphyrin III (coproheme) to heme b (protoheme IX), the last step of the pathway. The reaction occurs in a stepwise manner with a three-propionate intermediate.</text>
</comment>
<evidence type="ECO:0000313" key="10">
    <source>
        <dbReference type="EMBL" id="RJT78330.1"/>
    </source>
</evidence>
<proteinExistence type="inferred from homology"/>
<dbReference type="PANTHER" id="PTHR36843:SF1">
    <property type="entry name" value="COPROHEME DECARBOXYLASE"/>
    <property type="match status" value="1"/>
</dbReference>
<evidence type="ECO:0000313" key="11">
    <source>
        <dbReference type="Proteomes" id="UP000272560"/>
    </source>
</evidence>
<dbReference type="GO" id="GO:0020037">
    <property type="term" value="F:heme binding"/>
    <property type="evidence" value="ECO:0007669"/>
    <property type="project" value="InterPro"/>
</dbReference>
<dbReference type="NCBIfam" id="NF042928">
    <property type="entry name" value="HemQ_actino"/>
    <property type="match status" value="1"/>
</dbReference>
<feature type="binding site" description="axial binding residue" evidence="9">
    <location>
        <position position="164"/>
    </location>
    <ligand>
        <name>Fe-coproporphyrin III</name>
        <dbReference type="ChEBI" id="CHEBI:68438"/>
    </ligand>
    <ligandPart>
        <name>Fe</name>
        <dbReference type="ChEBI" id="CHEBI:18248"/>
    </ligandPart>
</feature>
<dbReference type="SUPFAM" id="SSF54909">
    <property type="entry name" value="Dimeric alpha+beta barrel"/>
    <property type="match status" value="1"/>
</dbReference>
<dbReference type="Gene3D" id="3.30.70.1030">
    <property type="entry name" value="Apc35880, domain 1"/>
    <property type="match status" value="2"/>
</dbReference>
<accession>A0A3A5LZW8</accession>
<dbReference type="HAMAP" id="MF_02244">
    <property type="entry name" value="Coproheme_decarbox_2"/>
    <property type="match status" value="1"/>
</dbReference>
<keyword evidence="9" id="KW-0560">Oxidoreductase</keyword>
<dbReference type="InterPro" id="IPR011008">
    <property type="entry name" value="Dimeric_a/b-barrel"/>
</dbReference>
<reference evidence="10 11" key="1">
    <citation type="submission" date="2018-09" db="EMBL/GenBank/DDBJ databases">
        <title>Novel species of Arthrobacter.</title>
        <authorList>
            <person name="Liu Q."/>
            <person name="Xin Y.-H."/>
        </authorList>
    </citation>
    <scope>NUCLEOTIDE SEQUENCE [LARGE SCALE GENOMIC DNA]</scope>
    <source>
        <strain evidence="10 11">Hz2</strain>
    </source>
</reference>